<proteinExistence type="predicted"/>
<protein>
    <submittedName>
        <fullName evidence="2">Uncharacterized protein</fullName>
    </submittedName>
</protein>
<comment type="caution">
    <text evidence="2">The sequence shown here is derived from an EMBL/GenBank/DDBJ whole genome shotgun (WGS) entry which is preliminary data.</text>
</comment>
<dbReference type="Proteomes" id="UP001159427">
    <property type="component" value="Unassembled WGS sequence"/>
</dbReference>
<evidence type="ECO:0000313" key="2">
    <source>
        <dbReference type="EMBL" id="CAH3022156.1"/>
    </source>
</evidence>
<dbReference type="EMBL" id="CALNXI010000208">
    <property type="protein sequence ID" value="CAH3022156.1"/>
    <property type="molecule type" value="Genomic_DNA"/>
</dbReference>
<keyword evidence="1" id="KW-0175">Coiled coil</keyword>
<feature type="non-terminal residue" evidence="2">
    <location>
        <position position="1"/>
    </location>
</feature>
<sequence>SSASKTIHGLKDEYEMLTRSEKEAKIQLQENYDNLRDDLAAFKKQVELLKEQNYNLRYYGGVIGKFRRMKRFIVNAFRRSSS</sequence>
<feature type="coiled-coil region" evidence="1">
    <location>
        <begin position="18"/>
        <end position="52"/>
    </location>
</feature>
<evidence type="ECO:0000256" key="1">
    <source>
        <dbReference type="SAM" id="Coils"/>
    </source>
</evidence>
<reference evidence="2 3" key="1">
    <citation type="submission" date="2022-05" db="EMBL/GenBank/DDBJ databases">
        <authorList>
            <consortium name="Genoscope - CEA"/>
            <person name="William W."/>
        </authorList>
    </citation>
    <scope>NUCLEOTIDE SEQUENCE [LARGE SCALE GENOMIC DNA]</scope>
</reference>
<name>A0ABN8M2J4_9CNID</name>
<accession>A0ABN8M2J4</accession>
<keyword evidence="3" id="KW-1185">Reference proteome</keyword>
<organism evidence="2 3">
    <name type="scientific">Porites evermanni</name>
    <dbReference type="NCBI Taxonomy" id="104178"/>
    <lineage>
        <taxon>Eukaryota</taxon>
        <taxon>Metazoa</taxon>
        <taxon>Cnidaria</taxon>
        <taxon>Anthozoa</taxon>
        <taxon>Hexacorallia</taxon>
        <taxon>Scleractinia</taxon>
        <taxon>Fungiina</taxon>
        <taxon>Poritidae</taxon>
        <taxon>Porites</taxon>
    </lineage>
</organism>
<evidence type="ECO:0000313" key="3">
    <source>
        <dbReference type="Proteomes" id="UP001159427"/>
    </source>
</evidence>
<gene>
    <name evidence="2" type="ORF">PEVE_00014336</name>
</gene>